<feature type="compositionally biased region" description="Polar residues" evidence="1">
    <location>
        <begin position="362"/>
        <end position="371"/>
    </location>
</feature>
<feature type="compositionally biased region" description="Low complexity" evidence="1">
    <location>
        <begin position="399"/>
        <end position="410"/>
    </location>
</feature>
<accession>A0A2B7XBG6</accession>
<dbReference type="AlphaFoldDB" id="A0A2B7XBG6"/>
<evidence type="ECO:0000313" key="2">
    <source>
        <dbReference type="EMBL" id="PGH06123.1"/>
    </source>
</evidence>
<evidence type="ECO:0000313" key="3">
    <source>
        <dbReference type="Proteomes" id="UP000224080"/>
    </source>
</evidence>
<sequence length="539" mass="60482">MESPARGMNGDSDSPMAVYASDTTLQTTRKWIMSLQAPRKPPASFIRDIDGQPLRFAEVILPDHVGQYSNSPRPYADSYYWKASCEPALELAPLTKRNLTRLTKRLANRGLYEPSCSTTPWGTADEEYRSKMIRKEHGDPIPYKRSPSPCPPLDAPISRSPEKPRPVSSALATHEPHQCELGMTCLLEIDDLNYHRFLATHLIAMAREARLTRFDIESGQGYHNLEGLKYTSKYAAELLLDRRDVNEFPELNPIAIRKKIQSPEYWETESRYLQNPGCLTKRQEGSVALNPTGNFPPPPPGRIMTPKEAPRVEPLLGHPVRARPNTSLSPLLYGENHLRPNNTECGPTRKRKHVGEKKTATFPKSSNQIPDQTHVPRKRMQVKDAAAVDSFSPKRRKTAPTPSTPSTRSPNISTLYDESHSNSSHLLNPTSTQESARQHLQQPPGPAGISRTSNAKRSRDQRQTATSRDFSDNNLQKKGASTMPRSQIIHTSPSRRSARLSKTDGAARQAERGDNRTVIPGTMQQSNRKKRKLFSKDRG</sequence>
<feature type="compositionally biased region" description="Polar residues" evidence="1">
    <location>
        <begin position="463"/>
        <end position="476"/>
    </location>
</feature>
<organism evidence="2 3">
    <name type="scientific">Blastomyces parvus</name>
    <dbReference type="NCBI Taxonomy" id="2060905"/>
    <lineage>
        <taxon>Eukaryota</taxon>
        <taxon>Fungi</taxon>
        <taxon>Dikarya</taxon>
        <taxon>Ascomycota</taxon>
        <taxon>Pezizomycotina</taxon>
        <taxon>Eurotiomycetes</taxon>
        <taxon>Eurotiomycetidae</taxon>
        <taxon>Onygenales</taxon>
        <taxon>Ajellomycetaceae</taxon>
        <taxon>Blastomyces</taxon>
    </lineage>
</organism>
<dbReference type="OrthoDB" id="4187756at2759"/>
<dbReference type="EMBL" id="PDNC01000024">
    <property type="protein sequence ID" value="PGH06123.1"/>
    <property type="molecule type" value="Genomic_DNA"/>
</dbReference>
<dbReference type="Proteomes" id="UP000224080">
    <property type="component" value="Unassembled WGS sequence"/>
</dbReference>
<comment type="caution">
    <text evidence="2">The sequence shown here is derived from an EMBL/GenBank/DDBJ whole genome shotgun (WGS) entry which is preliminary data.</text>
</comment>
<gene>
    <name evidence="2" type="ORF">GX51_02510</name>
</gene>
<reference evidence="2 3" key="1">
    <citation type="submission" date="2017-10" db="EMBL/GenBank/DDBJ databases">
        <title>Comparative genomics in systemic dimorphic fungi from Ajellomycetaceae.</title>
        <authorList>
            <person name="Munoz J.F."/>
            <person name="Mcewen J.G."/>
            <person name="Clay O.K."/>
            <person name="Cuomo C.A."/>
        </authorList>
    </citation>
    <scope>NUCLEOTIDE SEQUENCE [LARGE SCALE GENOMIC DNA]</scope>
    <source>
        <strain evidence="2 3">UAMH130</strain>
    </source>
</reference>
<proteinExistence type="predicted"/>
<feature type="compositionally biased region" description="Polar residues" evidence="1">
    <location>
        <begin position="483"/>
        <end position="495"/>
    </location>
</feature>
<feature type="compositionally biased region" description="Polar residues" evidence="1">
    <location>
        <begin position="411"/>
        <end position="441"/>
    </location>
</feature>
<evidence type="ECO:0000256" key="1">
    <source>
        <dbReference type="SAM" id="MobiDB-lite"/>
    </source>
</evidence>
<feature type="region of interest" description="Disordered" evidence="1">
    <location>
        <begin position="137"/>
        <end position="169"/>
    </location>
</feature>
<protein>
    <submittedName>
        <fullName evidence="2">Uncharacterized protein</fullName>
    </submittedName>
</protein>
<name>A0A2B7XBG6_9EURO</name>
<keyword evidence="3" id="KW-1185">Reference proteome</keyword>
<feature type="region of interest" description="Disordered" evidence="1">
    <location>
        <begin position="317"/>
        <end position="539"/>
    </location>
</feature>